<evidence type="ECO:0000256" key="7">
    <source>
        <dbReference type="ARBA" id="ARBA00023136"/>
    </source>
</evidence>
<keyword evidence="3" id="KW-0813">Transport</keyword>
<evidence type="ECO:0000256" key="8">
    <source>
        <dbReference type="SAM" id="Phobius"/>
    </source>
</evidence>
<comment type="subcellular location">
    <subcellularLocation>
        <location evidence="1">Cell membrane</location>
        <topology evidence="1">Multi-pass membrane protein</topology>
    </subcellularLocation>
</comment>
<evidence type="ECO:0000256" key="1">
    <source>
        <dbReference type="ARBA" id="ARBA00004651"/>
    </source>
</evidence>
<keyword evidence="6 8" id="KW-1133">Transmembrane helix</keyword>
<feature type="transmembrane region" description="Helical" evidence="8">
    <location>
        <begin position="103"/>
        <end position="126"/>
    </location>
</feature>
<feature type="transmembrane region" description="Helical" evidence="8">
    <location>
        <begin position="78"/>
        <end position="97"/>
    </location>
</feature>
<gene>
    <name evidence="9" type="primary">rarD</name>
    <name evidence="9" type="ORF">ACFFUV_18815</name>
</gene>
<feature type="transmembrane region" description="Helical" evidence="8">
    <location>
        <begin position="39"/>
        <end position="57"/>
    </location>
</feature>
<evidence type="ECO:0000256" key="5">
    <source>
        <dbReference type="ARBA" id="ARBA00022692"/>
    </source>
</evidence>
<feature type="transmembrane region" description="Helical" evidence="8">
    <location>
        <begin position="275"/>
        <end position="293"/>
    </location>
</feature>
<protein>
    <submittedName>
        <fullName evidence="9">EamA family transporter RarD</fullName>
    </submittedName>
</protein>
<keyword evidence="7 8" id="KW-0472">Membrane</keyword>
<evidence type="ECO:0000313" key="9">
    <source>
        <dbReference type="EMBL" id="MFB9137027.1"/>
    </source>
</evidence>
<name>A0ABV5HSY9_9VIBR</name>
<feature type="transmembrane region" description="Helical" evidence="8">
    <location>
        <begin position="184"/>
        <end position="200"/>
    </location>
</feature>
<dbReference type="RefSeq" id="WP_390195846.1">
    <property type="nucleotide sequence ID" value="NZ_JBHMEP010000008.1"/>
</dbReference>
<proteinExistence type="inferred from homology"/>
<feature type="transmembrane region" description="Helical" evidence="8">
    <location>
        <begin position="212"/>
        <end position="232"/>
    </location>
</feature>
<feature type="transmembrane region" description="Helical" evidence="8">
    <location>
        <begin position="155"/>
        <end position="172"/>
    </location>
</feature>
<feature type="transmembrane region" description="Helical" evidence="8">
    <location>
        <begin position="244"/>
        <end position="263"/>
    </location>
</feature>
<evidence type="ECO:0000256" key="2">
    <source>
        <dbReference type="ARBA" id="ARBA00007362"/>
    </source>
</evidence>
<sequence>MSTQTNTSLGVILNVIASALFALMFAYSALLHDLGGDEIYGWRISLTFPLLTVFILINGYWSQVTRIFERMMCTPSFIFTRVISSLLLGFQLWLFMWAPNNGYGLAVSLGYFMMPITMVVVGWFAFKDRMSRFQKLACAFAIIGVINQLAVSQTLTWPTLAVCLGYPIYFWLRHKTDTNHIGGMWFDMLLSLPVSLYFIFDNGFVVHRLSINFNLIWLVLGLGLISALALGFQSLSAPHLNLSLFGLLIYVEPVLLLLVALLLGESIMPSEWPTYIAIWLAVMVLCLEGAVSLKRQQR</sequence>
<dbReference type="NCBIfam" id="TIGR00688">
    <property type="entry name" value="rarD"/>
    <property type="match status" value="1"/>
</dbReference>
<evidence type="ECO:0000256" key="4">
    <source>
        <dbReference type="ARBA" id="ARBA00022475"/>
    </source>
</evidence>
<keyword evidence="5 8" id="KW-0812">Transmembrane</keyword>
<keyword evidence="10" id="KW-1185">Reference proteome</keyword>
<accession>A0ABV5HSY9</accession>
<organism evidence="9 10">
    <name type="scientific">Vibrio olivae</name>
    <dbReference type="NCBI Taxonomy" id="1243002"/>
    <lineage>
        <taxon>Bacteria</taxon>
        <taxon>Pseudomonadati</taxon>
        <taxon>Pseudomonadota</taxon>
        <taxon>Gammaproteobacteria</taxon>
        <taxon>Vibrionales</taxon>
        <taxon>Vibrionaceae</taxon>
        <taxon>Vibrio</taxon>
    </lineage>
</organism>
<comment type="similarity">
    <text evidence="2">Belongs to the EamA transporter family.</text>
</comment>
<keyword evidence="4" id="KW-1003">Cell membrane</keyword>
<dbReference type="InterPro" id="IPR004626">
    <property type="entry name" value="RarD"/>
</dbReference>
<dbReference type="Proteomes" id="UP001589645">
    <property type="component" value="Unassembled WGS sequence"/>
</dbReference>
<evidence type="ECO:0000313" key="10">
    <source>
        <dbReference type="Proteomes" id="UP001589645"/>
    </source>
</evidence>
<dbReference type="SUPFAM" id="SSF103481">
    <property type="entry name" value="Multidrug resistance efflux transporter EmrE"/>
    <property type="match status" value="1"/>
</dbReference>
<evidence type="ECO:0000256" key="3">
    <source>
        <dbReference type="ARBA" id="ARBA00022448"/>
    </source>
</evidence>
<feature type="transmembrane region" description="Helical" evidence="8">
    <location>
        <begin position="7"/>
        <end position="27"/>
    </location>
</feature>
<dbReference type="InterPro" id="IPR037185">
    <property type="entry name" value="EmrE-like"/>
</dbReference>
<comment type="caution">
    <text evidence="9">The sequence shown here is derived from an EMBL/GenBank/DDBJ whole genome shotgun (WGS) entry which is preliminary data.</text>
</comment>
<feature type="transmembrane region" description="Helical" evidence="8">
    <location>
        <begin position="133"/>
        <end position="149"/>
    </location>
</feature>
<evidence type="ECO:0000256" key="6">
    <source>
        <dbReference type="ARBA" id="ARBA00022989"/>
    </source>
</evidence>
<dbReference type="EMBL" id="JBHMEP010000008">
    <property type="protein sequence ID" value="MFB9137027.1"/>
    <property type="molecule type" value="Genomic_DNA"/>
</dbReference>
<reference evidence="9 10" key="1">
    <citation type="submission" date="2024-09" db="EMBL/GenBank/DDBJ databases">
        <authorList>
            <person name="Sun Q."/>
            <person name="Mori K."/>
        </authorList>
    </citation>
    <scope>NUCLEOTIDE SEQUENCE [LARGE SCALE GENOMIC DNA]</scope>
    <source>
        <strain evidence="9 10">CECT 8064</strain>
    </source>
</reference>